<proteinExistence type="predicted"/>
<dbReference type="Proteomes" id="UP000292085">
    <property type="component" value="Unassembled WGS sequence"/>
</dbReference>
<dbReference type="RefSeq" id="WP_130158409.1">
    <property type="nucleotide sequence ID" value="NZ_SGIS01000020.1"/>
</dbReference>
<evidence type="ECO:0000256" key="1">
    <source>
        <dbReference type="SAM" id="MobiDB-lite"/>
    </source>
</evidence>
<organism evidence="2 3">
    <name type="scientific">Sphingomonas populi</name>
    <dbReference type="NCBI Taxonomy" id="2484750"/>
    <lineage>
        <taxon>Bacteria</taxon>
        <taxon>Pseudomonadati</taxon>
        <taxon>Pseudomonadota</taxon>
        <taxon>Alphaproteobacteria</taxon>
        <taxon>Sphingomonadales</taxon>
        <taxon>Sphingomonadaceae</taxon>
        <taxon>Sphingomonas</taxon>
    </lineage>
</organism>
<keyword evidence="3" id="KW-1185">Reference proteome</keyword>
<feature type="compositionally biased region" description="Polar residues" evidence="1">
    <location>
        <begin position="1"/>
        <end position="11"/>
    </location>
</feature>
<evidence type="ECO:0000313" key="2">
    <source>
        <dbReference type="EMBL" id="RZF63850.1"/>
    </source>
</evidence>
<dbReference type="EMBL" id="SGIS01000020">
    <property type="protein sequence ID" value="RZF63850.1"/>
    <property type="molecule type" value="Genomic_DNA"/>
</dbReference>
<comment type="caution">
    <text evidence="2">The sequence shown here is derived from an EMBL/GenBank/DDBJ whole genome shotgun (WGS) entry which is preliminary data.</text>
</comment>
<sequence length="173" mass="18409">MPLQSESSSLTGIRDTDGVESTGTGRLHRDTAPLVNRLGDDRPAWLAALNLTAARHFLESDPPRLAGSRVSLLRLVTSLERDRVESDIIVAPSLRSDSAMRPDLELLAVAQRAAAIAAELGQMIERGAHGAAAGPSDFHTGLSAVRYSIQDLDRAIAVMLGDRCQGASLSSDR</sequence>
<name>A0A4Q6XU91_9SPHN</name>
<feature type="region of interest" description="Disordered" evidence="1">
    <location>
        <begin position="1"/>
        <end position="28"/>
    </location>
</feature>
<reference evidence="2 3" key="1">
    <citation type="submission" date="2019-02" db="EMBL/GenBank/DDBJ databases">
        <authorList>
            <person name="Li Y."/>
        </authorList>
    </citation>
    <scope>NUCLEOTIDE SEQUENCE [LARGE SCALE GENOMIC DNA]</scope>
    <source>
        <strain evidence="2 3">3-7</strain>
    </source>
</reference>
<evidence type="ECO:0000313" key="3">
    <source>
        <dbReference type="Proteomes" id="UP000292085"/>
    </source>
</evidence>
<gene>
    <name evidence="2" type="ORF">EWE75_13695</name>
</gene>
<protein>
    <submittedName>
        <fullName evidence="2">Uncharacterized protein</fullName>
    </submittedName>
</protein>
<dbReference type="AlphaFoldDB" id="A0A4Q6XU91"/>
<accession>A0A4Q6XU91</accession>